<feature type="compositionally biased region" description="Pro residues" evidence="1">
    <location>
        <begin position="263"/>
        <end position="280"/>
    </location>
</feature>
<accession>A0A9P7YEN9</accession>
<feature type="compositionally biased region" description="Low complexity" evidence="1">
    <location>
        <begin position="281"/>
        <end position="317"/>
    </location>
</feature>
<feature type="compositionally biased region" description="Polar residues" evidence="1">
    <location>
        <begin position="332"/>
        <end position="350"/>
    </location>
</feature>
<feature type="compositionally biased region" description="Low complexity" evidence="1">
    <location>
        <begin position="1"/>
        <end position="20"/>
    </location>
</feature>
<feature type="compositionally biased region" description="Polar residues" evidence="1">
    <location>
        <begin position="67"/>
        <end position="88"/>
    </location>
</feature>
<sequence length="598" mass="65439">MQTPPQYQQMQKPLQPQVNQSFMQSMGGGSTVASGYPSEKQGATYAVQPEAQGFPPSSEPLPLYSPQVSSADPSTSQNEKPSAQSPQIIVNELPVEVPNGKAPETAESAMEQEITFLKARLLQMELEKRGVIPPVAEVPREPETPIIVQPSGGLGCSDHEASAASAMPSRAPTPAASIDPKADLLPKFPYPPVASQTSINHTPPPLNNDGFQAVQNASIPPLNQQSPPHNQYPQSPTPQSHFSQSPPPIQHPQSPPTHNQYPQSPPPQSHFSQSPPPPIQHPQSPQQQQIPVQQNFAQQSQTQAPPGPPQFQTQPQYQPQPPMGAPPAQNIIDAQTPYSQNTVVPVQTSKPCRPEILQHQDSGYFSQPPSRHQSVSSLQQYTPTPQPSSRHPSISSISQYTPTPQPQIPQQYSSVPLQTPQPQTPVSNILSPVSPQTTGSTYNPSQHRYNPYGPSTQSDYTPASTPGSAMCFPPPPSGKQDYFPQQRVSTPLPPPPPQYQPQPPQQQPMMQTNGQMYSPQQMGVQAPIQVKMQLQQQMYAPQQQQQQQQVVQQQPMQGMQGWQWGTQQQKQGQQMIVGQPMQQGAQQAPVQPGYYVQR</sequence>
<protein>
    <submittedName>
        <fullName evidence="2">Uncharacterized protein</fullName>
    </submittedName>
</protein>
<evidence type="ECO:0000313" key="3">
    <source>
        <dbReference type="Proteomes" id="UP000824998"/>
    </source>
</evidence>
<dbReference type="AlphaFoldDB" id="A0A9P7YEN9"/>
<evidence type="ECO:0000256" key="1">
    <source>
        <dbReference type="SAM" id="MobiDB-lite"/>
    </source>
</evidence>
<proteinExistence type="predicted"/>
<feature type="compositionally biased region" description="Low complexity" evidence="1">
    <location>
        <begin position="162"/>
        <end position="177"/>
    </location>
</feature>
<feature type="compositionally biased region" description="Polar residues" evidence="1">
    <location>
        <begin position="426"/>
        <end position="467"/>
    </location>
</feature>
<gene>
    <name evidence="2" type="ORF">BJ875DRAFT_468043</name>
</gene>
<feature type="compositionally biased region" description="Pro residues" evidence="1">
    <location>
        <begin position="491"/>
        <end position="506"/>
    </location>
</feature>
<feature type="compositionally biased region" description="Low complexity" evidence="1">
    <location>
        <begin position="387"/>
        <end position="425"/>
    </location>
</feature>
<feature type="region of interest" description="Disordered" evidence="1">
    <location>
        <begin position="142"/>
        <end position="513"/>
    </location>
</feature>
<organism evidence="2 3">
    <name type="scientific">Amylocarpus encephaloides</name>
    <dbReference type="NCBI Taxonomy" id="45428"/>
    <lineage>
        <taxon>Eukaryota</taxon>
        <taxon>Fungi</taxon>
        <taxon>Dikarya</taxon>
        <taxon>Ascomycota</taxon>
        <taxon>Pezizomycotina</taxon>
        <taxon>Leotiomycetes</taxon>
        <taxon>Helotiales</taxon>
        <taxon>Helotiales incertae sedis</taxon>
        <taxon>Amylocarpus</taxon>
    </lineage>
</organism>
<feature type="compositionally biased region" description="Polar residues" evidence="1">
    <location>
        <begin position="209"/>
        <end position="232"/>
    </location>
</feature>
<evidence type="ECO:0000313" key="2">
    <source>
        <dbReference type="EMBL" id="KAG9231971.1"/>
    </source>
</evidence>
<feature type="compositionally biased region" description="Low complexity" evidence="1">
    <location>
        <begin position="233"/>
        <end position="244"/>
    </location>
</feature>
<keyword evidence="3" id="KW-1185">Reference proteome</keyword>
<dbReference type="Proteomes" id="UP000824998">
    <property type="component" value="Unassembled WGS sequence"/>
</dbReference>
<feature type="region of interest" description="Disordered" evidence="1">
    <location>
        <begin position="1"/>
        <end position="93"/>
    </location>
</feature>
<feature type="compositionally biased region" description="Polar residues" evidence="1">
    <location>
        <begin position="359"/>
        <end position="383"/>
    </location>
</feature>
<reference evidence="2" key="1">
    <citation type="journal article" date="2021" name="IMA Fungus">
        <title>Genomic characterization of three marine fungi, including Emericellopsis atlantica sp. nov. with signatures of a generalist lifestyle and marine biomass degradation.</title>
        <authorList>
            <person name="Hagestad O.C."/>
            <person name="Hou L."/>
            <person name="Andersen J.H."/>
            <person name="Hansen E.H."/>
            <person name="Altermark B."/>
            <person name="Li C."/>
            <person name="Kuhnert E."/>
            <person name="Cox R.J."/>
            <person name="Crous P.W."/>
            <person name="Spatafora J.W."/>
            <person name="Lail K."/>
            <person name="Amirebrahimi M."/>
            <person name="Lipzen A."/>
            <person name="Pangilinan J."/>
            <person name="Andreopoulos W."/>
            <person name="Hayes R.D."/>
            <person name="Ng V."/>
            <person name="Grigoriev I.V."/>
            <person name="Jackson S.A."/>
            <person name="Sutton T.D.S."/>
            <person name="Dobson A.D.W."/>
            <person name="Rama T."/>
        </authorList>
    </citation>
    <scope>NUCLEOTIDE SEQUENCE</scope>
    <source>
        <strain evidence="2">TRa018bII</strain>
    </source>
</reference>
<feature type="compositionally biased region" description="Pro residues" evidence="1">
    <location>
        <begin position="245"/>
        <end position="255"/>
    </location>
</feature>
<comment type="caution">
    <text evidence="2">The sequence shown here is derived from an EMBL/GenBank/DDBJ whole genome shotgun (WGS) entry which is preliminary data.</text>
</comment>
<feature type="region of interest" description="Disordered" evidence="1">
    <location>
        <begin position="562"/>
        <end position="598"/>
    </location>
</feature>
<name>A0A9P7YEN9_9HELO</name>
<dbReference type="EMBL" id="MU251571">
    <property type="protein sequence ID" value="KAG9231971.1"/>
    <property type="molecule type" value="Genomic_DNA"/>
</dbReference>